<evidence type="ECO:0000313" key="2">
    <source>
        <dbReference type="EMBL" id="OUQ06178.1"/>
    </source>
</evidence>
<sequence length="113" mass="13163">MLMIILKDKEELIEEINNGKLQQDIYEYLKELDSDKEQRIEEPLNDKEVYSFFDAEIGGNNYISYEKLMNPYDEISLVLHNLISNVYRRFIKENNQNGGNDGGNYGANSGFDI</sequence>
<gene>
    <name evidence="2" type="ORF">B5E91_02595</name>
</gene>
<dbReference type="AlphaFoldDB" id="A0A1Y4QLL2"/>
<name>A0A1Y4QLL2_9FIRM</name>
<accession>A0A1Y4QLL2</accession>
<reference evidence="3" key="1">
    <citation type="submission" date="2017-04" db="EMBL/GenBank/DDBJ databases">
        <title>Function of individual gut microbiota members based on whole genome sequencing of pure cultures obtained from chicken caecum.</title>
        <authorList>
            <person name="Medvecky M."/>
            <person name="Cejkova D."/>
            <person name="Polansky O."/>
            <person name="Karasova D."/>
            <person name="Kubasova T."/>
            <person name="Cizek A."/>
            <person name="Rychlik I."/>
        </authorList>
    </citation>
    <scope>NUCLEOTIDE SEQUENCE [LARGE SCALE GENOMIC DNA]</scope>
    <source>
        <strain evidence="3">An149</strain>
    </source>
</reference>
<protein>
    <submittedName>
        <fullName evidence="2">Uncharacterized protein</fullName>
    </submittedName>
</protein>
<feature type="region of interest" description="Disordered" evidence="1">
    <location>
        <begin position="94"/>
        <end position="113"/>
    </location>
</feature>
<evidence type="ECO:0000256" key="1">
    <source>
        <dbReference type="SAM" id="MobiDB-lite"/>
    </source>
</evidence>
<dbReference type="EMBL" id="NFLB01000002">
    <property type="protein sequence ID" value="OUQ06178.1"/>
    <property type="molecule type" value="Genomic_DNA"/>
</dbReference>
<dbReference type="Proteomes" id="UP000196258">
    <property type="component" value="Unassembled WGS sequence"/>
</dbReference>
<comment type="caution">
    <text evidence="2">The sequence shown here is derived from an EMBL/GenBank/DDBJ whole genome shotgun (WGS) entry which is preliminary data.</text>
</comment>
<organism evidence="2 3">
    <name type="scientific">Thomasclavelia spiroformis</name>
    <dbReference type="NCBI Taxonomy" id="29348"/>
    <lineage>
        <taxon>Bacteria</taxon>
        <taxon>Bacillati</taxon>
        <taxon>Bacillota</taxon>
        <taxon>Erysipelotrichia</taxon>
        <taxon>Erysipelotrichales</taxon>
        <taxon>Coprobacillaceae</taxon>
        <taxon>Thomasclavelia</taxon>
    </lineage>
</organism>
<proteinExistence type="predicted"/>
<dbReference type="RefSeq" id="WP_087254699.1">
    <property type="nucleotide sequence ID" value="NZ_JBKSXH010000002.1"/>
</dbReference>
<evidence type="ECO:0000313" key="3">
    <source>
        <dbReference type="Proteomes" id="UP000196258"/>
    </source>
</evidence>